<feature type="binding site" evidence="3">
    <location>
        <position position="157"/>
    </location>
    <ligand>
        <name>Cu cation</name>
        <dbReference type="ChEBI" id="CHEBI:23378"/>
    </ligand>
</feature>
<dbReference type="FunFam" id="3.40.30.10:FF:000013">
    <property type="entry name" value="Blast:Protein SCO1 homolog, mitochondrial"/>
    <property type="match status" value="1"/>
</dbReference>
<accession>A0A931I0W1</accession>
<keyword evidence="4" id="KW-1015">Disulfide bond</keyword>
<proteinExistence type="inferred from homology"/>
<gene>
    <name evidence="5" type="ORF">I5731_05365</name>
</gene>
<dbReference type="Proteomes" id="UP000631694">
    <property type="component" value="Unassembled WGS sequence"/>
</dbReference>
<reference evidence="5" key="1">
    <citation type="submission" date="2020-12" db="EMBL/GenBank/DDBJ databases">
        <title>Methylobrevis albus sp. nov., isolated from fresh water lack sediment.</title>
        <authorList>
            <person name="Zou Q."/>
        </authorList>
    </citation>
    <scope>NUCLEOTIDE SEQUENCE</scope>
    <source>
        <strain evidence="5">L22</strain>
    </source>
</reference>
<keyword evidence="6" id="KW-1185">Reference proteome</keyword>
<comment type="similarity">
    <text evidence="1">Belongs to the SCO1/2 family.</text>
</comment>
<evidence type="ECO:0000256" key="1">
    <source>
        <dbReference type="ARBA" id="ARBA00010996"/>
    </source>
</evidence>
<dbReference type="PANTHER" id="PTHR12151">
    <property type="entry name" value="ELECTRON TRANSPORT PROTIN SCO1/SENC FAMILY MEMBER"/>
    <property type="match status" value="1"/>
</dbReference>
<dbReference type="PANTHER" id="PTHR12151:SF25">
    <property type="entry name" value="LINALOOL DEHYDRATASE_ISOMERASE DOMAIN-CONTAINING PROTEIN"/>
    <property type="match status" value="1"/>
</dbReference>
<keyword evidence="2 3" id="KW-0186">Copper</keyword>
<dbReference type="CDD" id="cd02968">
    <property type="entry name" value="SCO"/>
    <property type="match status" value="1"/>
</dbReference>
<evidence type="ECO:0000256" key="2">
    <source>
        <dbReference type="ARBA" id="ARBA00023008"/>
    </source>
</evidence>
<dbReference type="EMBL" id="JADZLT010000042">
    <property type="protein sequence ID" value="MBH0237243.1"/>
    <property type="molecule type" value="Genomic_DNA"/>
</dbReference>
<dbReference type="GO" id="GO:0046872">
    <property type="term" value="F:metal ion binding"/>
    <property type="evidence" value="ECO:0007669"/>
    <property type="project" value="UniProtKB-KW"/>
</dbReference>
<evidence type="ECO:0000256" key="3">
    <source>
        <dbReference type="PIRSR" id="PIRSR603782-1"/>
    </source>
</evidence>
<dbReference type="SUPFAM" id="SSF52833">
    <property type="entry name" value="Thioredoxin-like"/>
    <property type="match status" value="1"/>
</dbReference>
<dbReference type="Gene3D" id="3.40.30.10">
    <property type="entry name" value="Glutaredoxin"/>
    <property type="match status" value="1"/>
</dbReference>
<keyword evidence="3" id="KW-0479">Metal-binding</keyword>
<dbReference type="InterPro" id="IPR036249">
    <property type="entry name" value="Thioredoxin-like_sf"/>
</dbReference>
<evidence type="ECO:0000313" key="5">
    <source>
        <dbReference type="EMBL" id="MBH0237243.1"/>
    </source>
</evidence>
<organism evidence="5 6">
    <name type="scientific">Methylobrevis albus</name>
    <dbReference type="NCBI Taxonomy" id="2793297"/>
    <lineage>
        <taxon>Bacteria</taxon>
        <taxon>Pseudomonadati</taxon>
        <taxon>Pseudomonadota</taxon>
        <taxon>Alphaproteobacteria</taxon>
        <taxon>Hyphomicrobiales</taxon>
        <taxon>Pleomorphomonadaceae</taxon>
        <taxon>Methylobrevis</taxon>
    </lineage>
</organism>
<feature type="disulfide bond" description="Redox-active" evidence="4">
    <location>
        <begin position="69"/>
        <end position="73"/>
    </location>
</feature>
<evidence type="ECO:0000313" key="6">
    <source>
        <dbReference type="Proteomes" id="UP000631694"/>
    </source>
</evidence>
<dbReference type="InterPro" id="IPR003782">
    <property type="entry name" value="SCO1/SenC"/>
</dbReference>
<protein>
    <submittedName>
        <fullName evidence="5">SCO family protein</fullName>
    </submittedName>
</protein>
<name>A0A931I0W1_9HYPH</name>
<feature type="binding site" evidence="3">
    <location>
        <position position="69"/>
    </location>
    <ligand>
        <name>Cu cation</name>
        <dbReference type="ChEBI" id="CHEBI:23378"/>
    </ligand>
</feature>
<sequence length="194" mass="20778">MRIVRIVLWATVAVLVAVTAAAVLLREQAAETQAAIGGPFQLVDQDGAPATEAMFAGRPHLIFFGFTHCPDICPTTLADLSMHFEALGPAGDPIVAAFVTVDPERDTPEVMKSYLSSFSNRIVGLTGSEEAIAKVVADYRAHRRKVPLEGGDYTMDHTAAVYLFGSDGDFRGTIDLTESNDVQLAKLKRLVGAS</sequence>
<evidence type="ECO:0000256" key="4">
    <source>
        <dbReference type="PIRSR" id="PIRSR603782-2"/>
    </source>
</evidence>
<comment type="caution">
    <text evidence="5">The sequence shown here is derived from an EMBL/GenBank/DDBJ whole genome shotgun (WGS) entry which is preliminary data.</text>
</comment>
<dbReference type="Pfam" id="PF02630">
    <property type="entry name" value="SCO1-SenC"/>
    <property type="match status" value="1"/>
</dbReference>
<feature type="binding site" evidence="3">
    <location>
        <position position="73"/>
    </location>
    <ligand>
        <name>Cu cation</name>
        <dbReference type="ChEBI" id="CHEBI:23378"/>
    </ligand>
</feature>
<dbReference type="AlphaFoldDB" id="A0A931I0W1"/>